<sequence>MTSQIVAYGVNNSGDILLEINAHSQPVTDLHVSDSTDQIISTSEDSFIEYGRLETSVKDRSVVQVMNDYRLAELHYRPDAAFRRTFRACHLWADVSSTGTDQHSLRPDTIIPRYSTILRDGRATLKVAKALLRIKKCYYI</sequence>
<name>A0A5S6QI50_TRIMR</name>
<reference evidence="2" key="1">
    <citation type="submission" date="2019-12" db="UniProtKB">
        <authorList>
            <consortium name="WormBaseParasite"/>
        </authorList>
    </citation>
    <scope>IDENTIFICATION</scope>
</reference>
<keyword evidence="1" id="KW-1185">Reference proteome</keyword>
<accession>A0A5S6QI50</accession>
<organism evidence="1 2">
    <name type="scientific">Trichuris muris</name>
    <name type="common">Mouse whipworm</name>
    <dbReference type="NCBI Taxonomy" id="70415"/>
    <lineage>
        <taxon>Eukaryota</taxon>
        <taxon>Metazoa</taxon>
        <taxon>Ecdysozoa</taxon>
        <taxon>Nematoda</taxon>
        <taxon>Enoplea</taxon>
        <taxon>Dorylaimia</taxon>
        <taxon>Trichinellida</taxon>
        <taxon>Trichuridae</taxon>
        <taxon>Trichuris</taxon>
    </lineage>
</organism>
<proteinExistence type="predicted"/>
<evidence type="ECO:0000313" key="1">
    <source>
        <dbReference type="Proteomes" id="UP000046395"/>
    </source>
</evidence>
<dbReference type="Proteomes" id="UP000046395">
    <property type="component" value="Unassembled WGS sequence"/>
</dbReference>
<dbReference type="AlphaFoldDB" id="A0A5S6QI50"/>
<evidence type="ECO:0000313" key="2">
    <source>
        <dbReference type="WBParaSite" id="TMUE_2000006527.1"/>
    </source>
</evidence>
<dbReference type="WBParaSite" id="TMUE_2000006527.1">
    <property type="protein sequence ID" value="TMUE_2000006527.1"/>
    <property type="gene ID" value="WBGene00294128"/>
</dbReference>
<protein>
    <submittedName>
        <fullName evidence="2">Uncharacterized protein</fullName>
    </submittedName>
</protein>